<dbReference type="STRING" id="767770.A0A1L9NKH4"/>
<dbReference type="OrthoDB" id="5139341at2759"/>
<dbReference type="EMBL" id="KV878177">
    <property type="protein sequence ID" value="OJI89785.1"/>
    <property type="molecule type" value="Genomic_DNA"/>
</dbReference>
<evidence type="ECO:0000313" key="2">
    <source>
        <dbReference type="EMBL" id="OJI89785.1"/>
    </source>
</evidence>
<evidence type="ECO:0008006" key="4">
    <source>
        <dbReference type="Google" id="ProtNLM"/>
    </source>
</evidence>
<evidence type="ECO:0000313" key="3">
    <source>
        <dbReference type="Proteomes" id="UP000184304"/>
    </source>
</evidence>
<evidence type="ECO:0000256" key="1">
    <source>
        <dbReference type="SAM" id="Phobius"/>
    </source>
</evidence>
<dbReference type="Proteomes" id="UP000184304">
    <property type="component" value="Unassembled WGS sequence"/>
</dbReference>
<protein>
    <recommendedName>
        <fullName evidence="4">Major facilitator superfamily (MFS) profile domain-containing protein</fullName>
    </recommendedName>
</protein>
<name>A0A1L9NKH4_ASPTC</name>
<gene>
    <name evidence="2" type="ORF">ASPTUDRAFT_49497</name>
</gene>
<dbReference type="VEuPathDB" id="FungiDB:ASPTUDRAFT_49497"/>
<keyword evidence="1" id="KW-0812">Transmembrane</keyword>
<accession>A0A1L9NKH4</accession>
<sequence length="68" mass="7621">MKDSRGISTVYFLFGLLCITEHVFFQSLDTAYLWDISKLPSSPVSVSPLDWVNLAQVLGDWVLSNVLS</sequence>
<keyword evidence="3" id="KW-1185">Reference proteome</keyword>
<keyword evidence="1" id="KW-0472">Membrane</keyword>
<proteinExistence type="predicted"/>
<feature type="transmembrane region" description="Helical" evidence="1">
    <location>
        <begin position="7"/>
        <end position="25"/>
    </location>
</feature>
<organism evidence="2 3">
    <name type="scientific">Aspergillus tubingensis (strain CBS 134.48)</name>
    <dbReference type="NCBI Taxonomy" id="767770"/>
    <lineage>
        <taxon>Eukaryota</taxon>
        <taxon>Fungi</taxon>
        <taxon>Dikarya</taxon>
        <taxon>Ascomycota</taxon>
        <taxon>Pezizomycotina</taxon>
        <taxon>Eurotiomycetes</taxon>
        <taxon>Eurotiomycetidae</taxon>
        <taxon>Eurotiales</taxon>
        <taxon>Aspergillaceae</taxon>
        <taxon>Aspergillus</taxon>
        <taxon>Aspergillus subgen. Circumdati</taxon>
    </lineage>
</organism>
<reference evidence="3" key="1">
    <citation type="journal article" date="2017" name="Genome Biol.">
        <title>Comparative genomics reveals high biological diversity and specific adaptations in the industrially and medically important fungal genus Aspergillus.</title>
        <authorList>
            <person name="de Vries R.P."/>
            <person name="Riley R."/>
            <person name="Wiebenga A."/>
            <person name="Aguilar-Osorio G."/>
            <person name="Amillis S."/>
            <person name="Uchima C.A."/>
            <person name="Anderluh G."/>
            <person name="Asadollahi M."/>
            <person name="Askin M."/>
            <person name="Barry K."/>
            <person name="Battaglia E."/>
            <person name="Bayram O."/>
            <person name="Benocci T."/>
            <person name="Braus-Stromeyer S.A."/>
            <person name="Caldana C."/>
            <person name="Canovas D."/>
            <person name="Cerqueira G.C."/>
            <person name="Chen F."/>
            <person name="Chen W."/>
            <person name="Choi C."/>
            <person name="Clum A."/>
            <person name="Dos Santos R.A."/>
            <person name="Damasio A.R."/>
            <person name="Diallinas G."/>
            <person name="Emri T."/>
            <person name="Fekete E."/>
            <person name="Flipphi M."/>
            <person name="Freyberg S."/>
            <person name="Gallo A."/>
            <person name="Gournas C."/>
            <person name="Habgood R."/>
            <person name="Hainaut M."/>
            <person name="Harispe M.L."/>
            <person name="Henrissat B."/>
            <person name="Hilden K.S."/>
            <person name="Hope R."/>
            <person name="Hossain A."/>
            <person name="Karabika E."/>
            <person name="Karaffa L."/>
            <person name="Karanyi Z."/>
            <person name="Krasevec N."/>
            <person name="Kuo A."/>
            <person name="Kusch H."/>
            <person name="LaButti K."/>
            <person name="Lagendijk E.L."/>
            <person name="Lapidus A."/>
            <person name="Levasseur A."/>
            <person name="Lindquist E."/>
            <person name="Lipzen A."/>
            <person name="Logrieco A.F."/>
            <person name="MacCabe A."/>
            <person name="Maekelae M.R."/>
            <person name="Malavazi I."/>
            <person name="Melin P."/>
            <person name="Meyer V."/>
            <person name="Mielnichuk N."/>
            <person name="Miskei M."/>
            <person name="Molnar A.P."/>
            <person name="Mule G."/>
            <person name="Ngan C.Y."/>
            <person name="Orejas M."/>
            <person name="Orosz E."/>
            <person name="Ouedraogo J.P."/>
            <person name="Overkamp K.M."/>
            <person name="Park H.-S."/>
            <person name="Perrone G."/>
            <person name="Piumi F."/>
            <person name="Punt P.J."/>
            <person name="Ram A.F."/>
            <person name="Ramon A."/>
            <person name="Rauscher S."/>
            <person name="Record E."/>
            <person name="Riano-Pachon D.M."/>
            <person name="Robert V."/>
            <person name="Roehrig J."/>
            <person name="Ruller R."/>
            <person name="Salamov A."/>
            <person name="Salih N.S."/>
            <person name="Samson R.A."/>
            <person name="Sandor E."/>
            <person name="Sanguinetti M."/>
            <person name="Schuetze T."/>
            <person name="Sepcic K."/>
            <person name="Shelest E."/>
            <person name="Sherlock G."/>
            <person name="Sophianopoulou V."/>
            <person name="Squina F.M."/>
            <person name="Sun H."/>
            <person name="Susca A."/>
            <person name="Todd R.B."/>
            <person name="Tsang A."/>
            <person name="Unkles S.E."/>
            <person name="van de Wiele N."/>
            <person name="van Rossen-Uffink D."/>
            <person name="Oliveira J.V."/>
            <person name="Vesth T.C."/>
            <person name="Visser J."/>
            <person name="Yu J.-H."/>
            <person name="Zhou M."/>
            <person name="Andersen M.R."/>
            <person name="Archer D.B."/>
            <person name="Baker S.E."/>
            <person name="Benoit I."/>
            <person name="Brakhage A.A."/>
            <person name="Braus G.H."/>
            <person name="Fischer R."/>
            <person name="Frisvad J.C."/>
            <person name="Goldman G.H."/>
            <person name="Houbraken J."/>
            <person name="Oakley B."/>
            <person name="Pocsi I."/>
            <person name="Scazzocchio C."/>
            <person name="Seiboth B."/>
            <person name="vanKuyk P.A."/>
            <person name="Wortman J."/>
            <person name="Dyer P.S."/>
            <person name="Grigoriev I.V."/>
        </authorList>
    </citation>
    <scope>NUCLEOTIDE SEQUENCE [LARGE SCALE GENOMIC DNA]</scope>
    <source>
        <strain evidence="3">CBS 134.48</strain>
    </source>
</reference>
<keyword evidence="1" id="KW-1133">Transmembrane helix</keyword>
<dbReference type="AlphaFoldDB" id="A0A1L9NKH4"/>